<gene>
    <name evidence="2" type="ORF">TARUN_1377</name>
</gene>
<dbReference type="STRING" id="490622.A0A395NXG6"/>
<reference evidence="2 3" key="1">
    <citation type="journal article" date="2018" name="PLoS Pathog.">
        <title>Evolution of structural diversity of trichothecenes, a family of toxins produced by plant pathogenic and entomopathogenic fungi.</title>
        <authorList>
            <person name="Proctor R.H."/>
            <person name="McCormick S.P."/>
            <person name="Kim H.S."/>
            <person name="Cardoza R.E."/>
            <person name="Stanley A.M."/>
            <person name="Lindo L."/>
            <person name="Kelly A."/>
            <person name="Brown D.W."/>
            <person name="Lee T."/>
            <person name="Vaughan M.M."/>
            <person name="Alexander N.J."/>
            <person name="Busman M."/>
            <person name="Gutierrez S."/>
        </authorList>
    </citation>
    <scope>NUCLEOTIDE SEQUENCE [LARGE SCALE GENOMIC DNA]</scope>
    <source>
        <strain evidence="2 3">IBT 40837</strain>
    </source>
</reference>
<dbReference type="EMBL" id="PXOA01000087">
    <property type="protein sequence ID" value="RFU80812.1"/>
    <property type="molecule type" value="Genomic_DNA"/>
</dbReference>
<dbReference type="Proteomes" id="UP000266272">
    <property type="component" value="Unassembled WGS sequence"/>
</dbReference>
<organism evidence="2 3">
    <name type="scientific">Trichoderma arundinaceum</name>
    <dbReference type="NCBI Taxonomy" id="490622"/>
    <lineage>
        <taxon>Eukaryota</taxon>
        <taxon>Fungi</taxon>
        <taxon>Dikarya</taxon>
        <taxon>Ascomycota</taxon>
        <taxon>Pezizomycotina</taxon>
        <taxon>Sordariomycetes</taxon>
        <taxon>Hypocreomycetidae</taxon>
        <taxon>Hypocreales</taxon>
        <taxon>Hypocreaceae</taxon>
        <taxon>Trichoderma</taxon>
    </lineage>
</organism>
<evidence type="ECO:0000313" key="2">
    <source>
        <dbReference type="EMBL" id="RFU80812.1"/>
    </source>
</evidence>
<keyword evidence="3" id="KW-1185">Reference proteome</keyword>
<feature type="compositionally biased region" description="Polar residues" evidence="1">
    <location>
        <begin position="1"/>
        <end position="22"/>
    </location>
</feature>
<evidence type="ECO:0000313" key="3">
    <source>
        <dbReference type="Proteomes" id="UP000266272"/>
    </source>
</evidence>
<comment type="caution">
    <text evidence="2">The sequence shown here is derived from an EMBL/GenBank/DDBJ whole genome shotgun (WGS) entry which is preliminary data.</text>
</comment>
<dbReference type="OrthoDB" id="3695411at2759"/>
<accession>A0A395NXG6</accession>
<name>A0A395NXG6_TRIAR</name>
<feature type="region of interest" description="Disordered" evidence="1">
    <location>
        <begin position="567"/>
        <end position="593"/>
    </location>
</feature>
<feature type="region of interest" description="Disordered" evidence="1">
    <location>
        <begin position="1"/>
        <end position="38"/>
    </location>
</feature>
<sequence length="872" mass="97387">MRPDTQSATTDPTESQRVIQSHESLEGGHHDAGAVPSNATRANPAAERLAQDFRNPQKIPFSKQMAYVYPHADNYISVQHKLRFPVIEDIIRQNLLENNKPSRKPPKTEYKLKMCGASIHAAQPSILVCHPSNDYKTGMSIMKILSRKQVKEQYDSRHTKAPRFKIYLFLGSSFTSLGRPMESLSIRIKDSYIPGALLVSGDGYDGISTIACGINFPNFDERIFALTSAHAFEEYKESDDSDTEDEDTVDTILVPDEDEEEGRETYTFAGIEYDISELMKYENINKQSPTSQVSVQHTNVRGHMQGHLDGSIQSSHVAVINPNRVWSRPQGSEWINSPNLDWALVEIEESDQWEPRNVDQVMHDIPEPSNSSRAVRILTSRGSLHGTICSIPTLIANSNDASSLCKVWTVTVEDSDTIFVGDSGALVIDTLTEQPYGYVIAINQFKELYIMPLLSVLNQISEMIAIPDVSPQVFMMLVPNPLLRLSSGCFKDAELTKNFSQYWPVEVTKVLSVDGKAARIYDQFAGYEGDLENKEQDTLPLQATFPAASVHENSTIFGNLWDTAHSPSAEPEDAVFDSPSVRPHDDTTQSSDFSTLTDYRSQDMSAAGLPSYALSTSNMGKSFPGLATNNYKTLNRRIRQNSYGLKSPTRSFDENVPLPRASNKAMSWALNKTIQNLGPNAKQSYQRQSSSRDIFDGPHQFLQPPAANILLLQERELPLLPLSLNVEEQSKVMKQVGHCLSQCAFDFFARYQLPIPLLRTMRPVEGPQDREWDEWVFLLKGLMARKRIPMRALLNAEVAQFEANLESSLGINNGAKESGNSLKDDRYILQLISASIHVAQMLKDASAMGELGRLYDATETKIHNHTKAVATA</sequence>
<proteinExistence type="predicted"/>
<dbReference type="AlphaFoldDB" id="A0A395NXG6"/>
<evidence type="ECO:0000256" key="1">
    <source>
        <dbReference type="SAM" id="MobiDB-lite"/>
    </source>
</evidence>
<feature type="compositionally biased region" description="Basic and acidic residues" evidence="1">
    <location>
        <begin position="23"/>
        <end position="32"/>
    </location>
</feature>
<protein>
    <submittedName>
        <fullName evidence="2">Uncharacterized protein</fullName>
    </submittedName>
</protein>